<evidence type="ECO:0000313" key="4">
    <source>
        <dbReference type="Proteomes" id="UP001303889"/>
    </source>
</evidence>
<feature type="region of interest" description="Disordered" evidence="1">
    <location>
        <begin position="131"/>
        <end position="153"/>
    </location>
</feature>
<dbReference type="PROSITE" id="PS51257">
    <property type="entry name" value="PROKAR_LIPOPROTEIN"/>
    <property type="match status" value="1"/>
</dbReference>
<proteinExistence type="predicted"/>
<protein>
    <submittedName>
        <fullName evidence="3">Uncharacterized protein</fullName>
    </submittedName>
</protein>
<feature type="signal peptide" evidence="2">
    <location>
        <begin position="1"/>
        <end position="19"/>
    </location>
</feature>
<reference evidence="3" key="1">
    <citation type="journal article" date="2023" name="Mol. Phylogenet. Evol.">
        <title>Genome-scale phylogeny and comparative genomics of the fungal order Sordariales.</title>
        <authorList>
            <person name="Hensen N."/>
            <person name="Bonometti L."/>
            <person name="Westerberg I."/>
            <person name="Brannstrom I.O."/>
            <person name="Guillou S."/>
            <person name="Cros-Aarteil S."/>
            <person name="Calhoun S."/>
            <person name="Haridas S."/>
            <person name="Kuo A."/>
            <person name="Mondo S."/>
            <person name="Pangilinan J."/>
            <person name="Riley R."/>
            <person name="LaButti K."/>
            <person name="Andreopoulos B."/>
            <person name="Lipzen A."/>
            <person name="Chen C."/>
            <person name="Yan M."/>
            <person name="Daum C."/>
            <person name="Ng V."/>
            <person name="Clum A."/>
            <person name="Steindorff A."/>
            <person name="Ohm R.A."/>
            <person name="Martin F."/>
            <person name="Silar P."/>
            <person name="Natvig D.O."/>
            <person name="Lalanne C."/>
            <person name="Gautier V."/>
            <person name="Ament-Velasquez S.L."/>
            <person name="Kruys A."/>
            <person name="Hutchinson M.I."/>
            <person name="Powell A.J."/>
            <person name="Barry K."/>
            <person name="Miller A.N."/>
            <person name="Grigoriev I.V."/>
            <person name="Debuchy R."/>
            <person name="Gladieux P."/>
            <person name="Hiltunen Thoren M."/>
            <person name="Johannesson H."/>
        </authorList>
    </citation>
    <scope>NUCLEOTIDE SEQUENCE</scope>
    <source>
        <strain evidence="3">CBS 103.79</strain>
    </source>
</reference>
<dbReference type="Proteomes" id="UP001303889">
    <property type="component" value="Unassembled WGS sequence"/>
</dbReference>
<sequence>MKQGLLALSGIAWVQLAAAACCRSNQCLKAVAAPALRVADGIQDCSSLLVVTVTPEAGTVTETVTDVPIEYATVVTTAVVTETVTTTAATETQLVTLGATVTAATQTDAVTVTTTIVATHTELQTVTATVGSGGSSRILPRGNTLSAPPTTDAEAASTPAVPAYATADCPSWNQYVSACKCAGVTATTVTADAPAATTVTVSNTDDAVTVTVPATVSATETVFVSLTATTAATAVDTVSLTATIAITETATFSTTVTVTETVTETVEPQATCRPGSEVGPFYATATEFGGSPLQFYANMLNALSGGLNWTPGTTSTSPSAKNKYIFKIDADGYLALGLNLPPYTFDYIVYMSTASATGSNWPQVGTRASVENSIALGGKVTKLKGCVNSVTGELTLDAAGRTNILYCGAQVWMSFGAGEDINRGTCVKMFPKVSAAV</sequence>
<gene>
    <name evidence="3" type="ORF">C8A05DRAFT_37646</name>
</gene>
<keyword evidence="4" id="KW-1185">Reference proteome</keyword>
<name>A0AAN6RPL5_9PEZI</name>
<dbReference type="EMBL" id="MU855885">
    <property type="protein sequence ID" value="KAK3898757.1"/>
    <property type="molecule type" value="Genomic_DNA"/>
</dbReference>
<feature type="chain" id="PRO_5042982317" evidence="2">
    <location>
        <begin position="20"/>
        <end position="437"/>
    </location>
</feature>
<keyword evidence="2" id="KW-0732">Signal</keyword>
<accession>A0AAN6RPL5</accession>
<comment type="caution">
    <text evidence="3">The sequence shown here is derived from an EMBL/GenBank/DDBJ whole genome shotgun (WGS) entry which is preliminary data.</text>
</comment>
<organism evidence="3 4">
    <name type="scientific">Staphylotrichum tortipilum</name>
    <dbReference type="NCBI Taxonomy" id="2831512"/>
    <lineage>
        <taxon>Eukaryota</taxon>
        <taxon>Fungi</taxon>
        <taxon>Dikarya</taxon>
        <taxon>Ascomycota</taxon>
        <taxon>Pezizomycotina</taxon>
        <taxon>Sordariomycetes</taxon>
        <taxon>Sordariomycetidae</taxon>
        <taxon>Sordariales</taxon>
        <taxon>Chaetomiaceae</taxon>
        <taxon>Staphylotrichum</taxon>
    </lineage>
</organism>
<evidence type="ECO:0000256" key="1">
    <source>
        <dbReference type="SAM" id="MobiDB-lite"/>
    </source>
</evidence>
<evidence type="ECO:0000313" key="3">
    <source>
        <dbReference type="EMBL" id="KAK3898757.1"/>
    </source>
</evidence>
<evidence type="ECO:0000256" key="2">
    <source>
        <dbReference type="SAM" id="SignalP"/>
    </source>
</evidence>
<dbReference type="AlphaFoldDB" id="A0AAN6RPL5"/>
<reference evidence="3" key="2">
    <citation type="submission" date="2023-05" db="EMBL/GenBank/DDBJ databases">
        <authorList>
            <consortium name="Lawrence Berkeley National Laboratory"/>
            <person name="Steindorff A."/>
            <person name="Hensen N."/>
            <person name="Bonometti L."/>
            <person name="Westerberg I."/>
            <person name="Brannstrom I.O."/>
            <person name="Guillou S."/>
            <person name="Cros-Aarteil S."/>
            <person name="Calhoun S."/>
            <person name="Haridas S."/>
            <person name="Kuo A."/>
            <person name="Mondo S."/>
            <person name="Pangilinan J."/>
            <person name="Riley R."/>
            <person name="Labutti K."/>
            <person name="Andreopoulos B."/>
            <person name="Lipzen A."/>
            <person name="Chen C."/>
            <person name="Yanf M."/>
            <person name="Daum C."/>
            <person name="Ng V."/>
            <person name="Clum A."/>
            <person name="Ohm R."/>
            <person name="Martin F."/>
            <person name="Silar P."/>
            <person name="Natvig D."/>
            <person name="Lalanne C."/>
            <person name="Gautier V."/>
            <person name="Ament-Velasquez S.L."/>
            <person name="Kruys A."/>
            <person name="Hutchinson M.I."/>
            <person name="Powell A.J."/>
            <person name="Barry K."/>
            <person name="Miller A.N."/>
            <person name="Grigoriev I.V."/>
            <person name="Debuchy R."/>
            <person name="Gladieux P."/>
            <person name="Thoren M.H."/>
            <person name="Johannesson H."/>
        </authorList>
    </citation>
    <scope>NUCLEOTIDE SEQUENCE</scope>
    <source>
        <strain evidence="3">CBS 103.79</strain>
    </source>
</reference>